<dbReference type="EMBL" id="JBAFUR010000007">
    <property type="protein sequence ID" value="MFG1254700.1"/>
    <property type="molecule type" value="Genomic_DNA"/>
</dbReference>
<accession>A0ABW6ZP68</accession>
<comment type="caution">
    <text evidence="2">The sequence shown here is derived from an EMBL/GenBank/DDBJ whole genome shotgun (WGS) entry which is preliminary data.</text>
</comment>
<evidence type="ECO:0000313" key="3">
    <source>
        <dbReference type="Proteomes" id="UP001604043"/>
    </source>
</evidence>
<dbReference type="InterPro" id="IPR017518">
    <property type="entry name" value="CHP03084"/>
</dbReference>
<dbReference type="Pfam" id="PF11716">
    <property type="entry name" value="MDMPI_N"/>
    <property type="match status" value="1"/>
</dbReference>
<evidence type="ECO:0000259" key="1">
    <source>
        <dbReference type="Pfam" id="PF11716"/>
    </source>
</evidence>
<dbReference type="NCBIfam" id="TIGR03084">
    <property type="entry name" value="TIGR03084 family metal-binding protein"/>
    <property type="match status" value="1"/>
</dbReference>
<gene>
    <name evidence="2" type="ORF">V5F30_20970</name>
</gene>
<dbReference type="InterPro" id="IPR034660">
    <property type="entry name" value="DinB/YfiT-like"/>
</dbReference>
<name>A0ABW6ZP68_9HYPH</name>
<evidence type="ECO:0000313" key="2">
    <source>
        <dbReference type="EMBL" id="MFG1254700.1"/>
    </source>
</evidence>
<dbReference type="Gene3D" id="1.20.120.450">
    <property type="entry name" value="dinb family like domain"/>
    <property type="match status" value="1"/>
</dbReference>
<organism evidence="2 3">
    <name type="scientific">Xanthobacter aminoxidans</name>
    <dbReference type="NCBI Taxonomy" id="186280"/>
    <lineage>
        <taxon>Bacteria</taxon>
        <taxon>Pseudomonadati</taxon>
        <taxon>Pseudomonadota</taxon>
        <taxon>Alphaproteobacteria</taxon>
        <taxon>Hyphomicrobiales</taxon>
        <taxon>Xanthobacteraceae</taxon>
        <taxon>Xanthobacter</taxon>
    </lineage>
</organism>
<keyword evidence="3" id="KW-1185">Reference proteome</keyword>
<protein>
    <submittedName>
        <fullName evidence="2">TIGR03084 family metal-binding protein</fullName>
    </submittedName>
</protein>
<dbReference type="NCBIfam" id="TIGR03083">
    <property type="entry name" value="maleylpyruvate isomerase family mycothiol-dependent enzyme"/>
    <property type="match status" value="1"/>
</dbReference>
<sequence length="264" mass="29487">MIPEADALRAESECFNKLLEKNEEHFGMITQFKSWSINDVVQHIHYFNALADHAIFDRAAFETEYGALNALRAGGSSLVRATDVRLSHLTGDRLRAEWLARATAISARWSDLDPSIRAVWAGREMSVRSLITSRLMETWAHAQAVYDILGVDRISRDRIKGIAALGVSTFGWSFRVRKMEVPAIVPHVALTSPSGEIWRWGPQSHSEIISGSAEAFCQVVTQVRNIRDVRLNVVGDVAQTWMEKAQCFAGAPQDSPPPGTRFRI</sequence>
<dbReference type="SUPFAM" id="SSF109854">
    <property type="entry name" value="DinB/YfiT-like putative metalloenzymes"/>
    <property type="match status" value="1"/>
</dbReference>
<dbReference type="InterPro" id="IPR024344">
    <property type="entry name" value="MDMPI_metal-binding"/>
</dbReference>
<dbReference type="Proteomes" id="UP001604043">
    <property type="component" value="Unassembled WGS sequence"/>
</dbReference>
<proteinExistence type="predicted"/>
<dbReference type="RefSeq" id="WP_029558519.1">
    <property type="nucleotide sequence ID" value="NZ_JBAFUR010000007.1"/>
</dbReference>
<reference evidence="2 3" key="1">
    <citation type="submission" date="2024-02" db="EMBL/GenBank/DDBJ databases">
        <title>Expansion and revision of Xanthobacter and proposal of Roseixanthobacter gen. nov.</title>
        <authorList>
            <person name="Soltysiak M.P.M."/>
            <person name="Jalihal A."/>
            <person name="Ory A."/>
            <person name="Chrisophersen C."/>
            <person name="Lee A.D."/>
            <person name="Boulton J."/>
            <person name="Springer M."/>
        </authorList>
    </citation>
    <scope>NUCLEOTIDE SEQUENCE [LARGE SCALE GENOMIC DNA]</scope>
    <source>
        <strain evidence="2 3">CB5</strain>
    </source>
</reference>
<dbReference type="InterPro" id="IPR017517">
    <property type="entry name" value="Maleyloyr_isom"/>
</dbReference>
<feature type="domain" description="Mycothiol-dependent maleylpyruvate isomerase metal-binding" evidence="1">
    <location>
        <begin position="25"/>
        <end position="145"/>
    </location>
</feature>